<reference evidence="1 2" key="1">
    <citation type="submission" date="2020-08" db="EMBL/GenBank/DDBJ databases">
        <authorList>
            <person name="Liu C."/>
            <person name="Sun Q."/>
        </authorList>
    </citation>
    <scope>NUCLEOTIDE SEQUENCE [LARGE SCALE GENOMIC DNA]</scope>
    <source>
        <strain evidence="1 2">N22</strain>
    </source>
</reference>
<keyword evidence="2" id="KW-1185">Reference proteome</keyword>
<evidence type="ECO:0000313" key="1">
    <source>
        <dbReference type="EMBL" id="MBC2888388.1"/>
    </source>
</evidence>
<dbReference type="Proteomes" id="UP000587396">
    <property type="component" value="Unassembled WGS sequence"/>
</dbReference>
<sequence>MEAIAEKWKIEAVLALVRAVPYEKFVIAGLGNPQGKTRRFMQLVGYCGLQVHQTVCGLRVRDYSAGPLPDDKGRAHDVWVFGAFIPEYEVYIKLVVFMMAGEARAVCVSFHEAERRLSYPYRKEG</sequence>
<protein>
    <submittedName>
        <fullName evidence="1">Toxin</fullName>
    </submittedName>
</protein>
<comment type="caution">
    <text evidence="1">The sequence shown here is derived from an EMBL/GenBank/DDBJ whole genome shotgun (WGS) entry which is preliminary data.</text>
</comment>
<dbReference type="RefSeq" id="WP_185904318.1">
    <property type="nucleotide sequence ID" value="NZ_JAASIO010000001.1"/>
</dbReference>
<evidence type="ECO:0000313" key="2">
    <source>
        <dbReference type="Proteomes" id="UP000587396"/>
    </source>
</evidence>
<organism evidence="1 2">
    <name type="scientific">Gordonibacter massiliensis</name>
    <name type="common">ex Traore et al. 2017</name>
    <dbReference type="NCBI Taxonomy" id="1841863"/>
    <lineage>
        <taxon>Bacteria</taxon>
        <taxon>Bacillati</taxon>
        <taxon>Actinomycetota</taxon>
        <taxon>Coriobacteriia</taxon>
        <taxon>Eggerthellales</taxon>
        <taxon>Eggerthellaceae</taxon>
        <taxon>Gordonibacter</taxon>
    </lineage>
</organism>
<gene>
    <name evidence="1" type="ORF">H7313_03355</name>
</gene>
<accession>A0A842JEK2</accession>
<dbReference type="AlphaFoldDB" id="A0A842JEK2"/>
<name>A0A842JEK2_9ACTN</name>
<proteinExistence type="predicted"/>
<dbReference type="EMBL" id="JACMSE010000001">
    <property type="protein sequence ID" value="MBC2888388.1"/>
    <property type="molecule type" value="Genomic_DNA"/>
</dbReference>